<reference evidence="3" key="1">
    <citation type="journal article" date="2023" name="Mol. Phylogenet. Evol.">
        <title>Genome-scale phylogeny and comparative genomics of the fungal order Sordariales.</title>
        <authorList>
            <person name="Hensen N."/>
            <person name="Bonometti L."/>
            <person name="Westerberg I."/>
            <person name="Brannstrom I.O."/>
            <person name="Guillou S."/>
            <person name="Cros-Aarteil S."/>
            <person name="Calhoun S."/>
            <person name="Haridas S."/>
            <person name="Kuo A."/>
            <person name="Mondo S."/>
            <person name="Pangilinan J."/>
            <person name="Riley R."/>
            <person name="LaButti K."/>
            <person name="Andreopoulos B."/>
            <person name="Lipzen A."/>
            <person name="Chen C."/>
            <person name="Yan M."/>
            <person name="Daum C."/>
            <person name="Ng V."/>
            <person name="Clum A."/>
            <person name="Steindorff A."/>
            <person name="Ohm R.A."/>
            <person name="Martin F."/>
            <person name="Silar P."/>
            <person name="Natvig D.O."/>
            <person name="Lalanne C."/>
            <person name="Gautier V."/>
            <person name="Ament-Velasquez S.L."/>
            <person name="Kruys A."/>
            <person name="Hutchinson M.I."/>
            <person name="Powell A.J."/>
            <person name="Barry K."/>
            <person name="Miller A.N."/>
            <person name="Grigoriev I.V."/>
            <person name="Debuchy R."/>
            <person name="Gladieux P."/>
            <person name="Hiltunen Thoren M."/>
            <person name="Johannesson H."/>
        </authorList>
    </citation>
    <scope>NUCLEOTIDE SEQUENCE</scope>
    <source>
        <strain evidence="3">CBS 232.78</strain>
    </source>
</reference>
<feature type="chain" id="PRO_5042141926" evidence="2">
    <location>
        <begin position="23"/>
        <end position="216"/>
    </location>
</feature>
<proteinExistence type="predicted"/>
<dbReference type="EMBL" id="JAULSW010000010">
    <property type="protein sequence ID" value="KAK3368615.1"/>
    <property type="molecule type" value="Genomic_DNA"/>
</dbReference>
<gene>
    <name evidence="3" type="ORF">B0H63DRAFT_528977</name>
</gene>
<dbReference type="Proteomes" id="UP001285441">
    <property type="component" value="Unassembled WGS sequence"/>
</dbReference>
<organism evidence="3 4">
    <name type="scientific">Podospora didyma</name>
    <dbReference type="NCBI Taxonomy" id="330526"/>
    <lineage>
        <taxon>Eukaryota</taxon>
        <taxon>Fungi</taxon>
        <taxon>Dikarya</taxon>
        <taxon>Ascomycota</taxon>
        <taxon>Pezizomycotina</taxon>
        <taxon>Sordariomycetes</taxon>
        <taxon>Sordariomycetidae</taxon>
        <taxon>Sordariales</taxon>
        <taxon>Podosporaceae</taxon>
        <taxon>Podospora</taxon>
    </lineage>
</organism>
<evidence type="ECO:0000256" key="2">
    <source>
        <dbReference type="SAM" id="SignalP"/>
    </source>
</evidence>
<feature type="region of interest" description="Disordered" evidence="1">
    <location>
        <begin position="83"/>
        <end position="108"/>
    </location>
</feature>
<feature type="signal peptide" evidence="2">
    <location>
        <begin position="1"/>
        <end position="22"/>
    </location>
</feature>
<reference evidence="3" key="2">
    <citation type="submission" date="2023-06" db="EMBL/GenBank/DDBJ databases">
        <authorList>
            <consortium name="Lawrence Berkeley National Laboratory"/>
            <person name="Haridas S."/>
            <person name="Hensen N."/>
            <person name="Bonometti L."/>
            <person name="Westerberg I."/>
            <person name="Brannstrom I.O."/>
            <person name="Guillou S."/>
            <person name="Cros-Aarteil S."/>
            <person name="Calhoun S."/>
            <person name="Kuo A."/>
            <person name="Mondo S."/>
            <person name="Pangilinan J."/>
            <person name="Riley R."/>
            <person name="LaButti K."/>
            <person name="Andreopoulos B."/>
            <person name="Lipzen A."/>
            <person name="Chen C."/>
            <person name="Yanf M."/>
            <person name="Daum C."/>
            <person name="Ng V."/>
            <person name="Clum A."/>
            <person name="Steindorff A."/>
            <person name="Ohm R."/>
            <person name="Martin F."/>
            <person name="Silar P."/>
            <person name="Natvig D."/>
            <person name="Lalanne C."/>
            <person name="Gautier V."/>
            <person name="Ament-velasquez S.L."/>
            <person name="Kruys A."/>
            <person name="Hutchinson M.I."/>
            <person name="Powell A.J."/>
            <person name="Barry K."/>
            <person name="Miller A.N."/>
            <person name="Grigoriev I.V."/>
            <person name="Debuchy R."/>
            <person name="Gladieux P."/>
            <person name="Thoren M.H."/>
            <person name="Johannesson H."/>
        </authorList>
    </citation>
    <scope>NUCLEOTIDE SEQUENCE</scope>
    <source>
        <strain evidence="3">CBS 232.78</strain>
    </source>
</reference>
<evidence type="ECO:0000313" key="4">
    <source>
        <dbReference type="Proteomes" id="UP001285441"/>
    </source>
</evidence>
<sequence length="216" mass="23714">MPLSPSLMLSLGLAALIAPSLGTLIDLDLIPRGVTGAISNPLAPGVYALEGANFQGNQSWAVSYSKEHGRAVWEEQDHHLATAPRNLLEKRQNDKGKPSPDAKWGTSTVRWCPEDPENTLPAGVCRETEHVAELQRVDPFQQDRLGFREVPPFSLDDPTQPVPSSTQGQLLLYTSCGCEGNPAIRLALREYMQCVNTQTFITQARIFSIKHARSGR</sequence>
<keyword evidence="2" id="KW-0732">Signal</keyword>
<accession>A0AAE0K364</accession>
<keyword evidence="4" id="KW-1185">Reference proteome</keyword>
<evidence type="ECO:0000313" key="3">
    <source>
        <dbReference type="EMBL" id="KAK3368615.1"/>
    </source>
</evidence>
<dbReference type="AlphaFoldDB" id="A0AAE0K364"/>
<evidence type="ECO:0000256" key="1">
    <source>
        <dbReference type="SAM" id="MobiDB-lite"/>
    </source>
</evidence>
<protein>
    <submittedName>
        <fullName evidence="3">Uncharacterized protein</fullName>
    </submittedName>
</protein>
<feature type="compositionally biased region" description="Basic and acidic residues" evidence="1">
    <location>
        <begin position="87"/>
        <end position="100"/>
    </location>
</feature>
<comment type="caution">
    <text evidence="3">The sequence shown here is derived from an EMBL/GenBank/DDBJ whole genome shotgun (WGS) entry which is preliminary data.</text>
</comment>
<name>A0AAE0K364_9PEZI</name>